<sequence length="435" mass="48720">VVFIDVLGLGIRMLNVAGNGIADQSSTIWNSSAQNAIDGKRMTEFNLGSCSLTDMESDPWWKVDLGNTFKIHSVIITSSNMIEYSLDGIEVWINKPDPNENSIRYNCTLNWDFRGRFVTLRLYGNRNLSLCEVKVYTTEYDYPQPNVAVKGQAVQSSTLYPAAANRAIDGRRDTYYTESSCSHTQEETAPWWRVDLGQIFVVSTIKVTNRGDCCPERLDGAQIHIGNSLQNNGNNNPRCATITHIPLGDTFSFTCESGKMTGRYVNLVLPGDKKILTLCEVEVYAKPPDVAKWKTAHQSSSWEPDGTPAGAYKAVKNCNRYKFTQYCCSRTEEEWDPWWRVDLGAVYRISAVVIYNRKDCCSDYITGAKIKIGKSLSHKDNPVCATVHSADLDQAFYCSEMEGQYVSLNIPQKINLTICGVEVFGSQVGMSFQHI</sequence>
<feature type="domain" description="Fucolectin tachylectin-4 pentraxin-1" evidence="8">
    <location>
        <begin position="13"/>
        <end position="143"/>
    </location>
</feature>
<evidence type="ECO:0000256" key="7">
    <source>
        <dbReference type="ARBA" id="ARBA00023157"/>
    </source>
</evidence>
<keyword evidence="5" id="KW-0430">Lectin</keyword>
<dbReference type="InterPro" id="IPR008979">
    <property type="entry name" value="Galactose-bd-like_sf"/>
</dbReference>
<proteinExistence type="inferred from homology"/>
<evidence type="ECO:0000256" key="3">
    <source>
        <dbReference type="ARBA" id="ARBA00011233"/>
    </source>
</evidence>
<dbReference type="PANTHER" id="PTHR45713">
    <property type="entry name" value="FTP DOMAIN-CONTAINING PROTEIN"/>
    <property type="match status" value="1"/>
</dbReference>
<keyword evidence="10" id="KW-1185">Reference proteome</keyword>
<comment type="similarity">
    <text evidence="2">Belongs to the fucolectin family.</text>
</comment>
<reference evidence="9" key="1">
    <citation type="submission" date="2025-08" db="UniProtKB">
        <authorList>
            <consortium name="Ensembl"/>
        </authorList>
    </citation>
    <scope>IDENTIFICATION</scope>
</reference>
<dbReference type="AlphaFoldDB" id="A0A3B3ZQ11"/>
<dbReference type="InterPro" id="IPR051941">
    <property type="entry name" value="BG_Antigen-Binding_Lectin"/>
</dbReference>
<evidence type="ECO:0000256" key="4">
    <source>
        <dbReference type="ARBA" id="ARBA00022723"/>
    </source>
</evidence>
<accession>A0A3B3ZQ11</accession>
<dbReference type="GO" id="GO:0046872">
    <property type="term" value="F:metal ion binding"/>
    <property type="evidence" value="ECO:0007669"/>
    <property type="project" value="UniProtKB-KW"/>
</dbReference>
<comment type="subunit">
    <text evidence="3">Homotrimer.</text>
</comment>
<evidence type="ECO:0000256" key="5">
    <source>
        <dbReference type="ARBA" id="ARBA00022734"/>
    </source>
</evidence>
<dbReference type="GO" id="GO:0001868">
    <property type="term" value="P:regulation of complement activation, lectin pathway"/>
    <property type="evidence" value="ECO:0007669"/>
    <property type="project" value="UniProtKB-ARBA"/>
</dbReference>
<comment type="function">
    <text evidence="1">Acts as a defensive agent. Recognizes blood group fucosylated oligosaccharides including A, B, H and Lewis B-type antigens. Does not recognize Lewis A antigen and has low affinity for monovalent haptens.</text>
</comment>
<evidence type="ECO:0000256" key="1">
    <source>
        <dbReference type="ARBA" id="ARBA00002219"/>
    </source>
</evidence>
<feature type="domain" description="Fucolectin tachylectin-4 pentraxin-1" evidence="8">
    <location>
        <begin position="144"/>
        <end position="289"/>
    </location>
</feature>
<evidence type="ECO:0000256" key="2">
    <source>
        <dbReference type="ARBA" id="ARBA00010147"/>
    </source>
</evidence>
<name>A0A3B3ZQ11_9GOBI</name>
<evidence type="ECO:0000256" key="6">
    <source>
        <dbReference type="ARBA" id="ARBA00022837"/>
    </source>
</evidence>
<dbReference type="Ensembl" id="ENSPMGT00000007200.1">
    <property type="protein sequence ID" value="ENSPMGP00000006768.1"/>
    <property type="gene ID" value="ENSPMGG00000004488.1"/>
</dbReference>
<keyword evidence="6" id="KW-0106">Calcium</keyword>
<feature type="domain" description="Fucolectin tachylectin-4 pentraxin-1" evidence="8">
    <location>
        <begin position="290"/>
        <end position="429"/>
    </location>
</feature>
<dbReference type="Gene3D" id="2.60.120.260">
    <property type="entry name" value="Galactose-binding domain-like"/>
    <property type="match status" value="3"/>
</dbReference>
<keyword evidence="7" id="KW-1015">Disulfide bond</keyword>
<evidence type="ECO:0000259" key="8">
    <source>
        <dbReference type="SMART" id="SM00607"/>
    </source>
</evidence>
<dbReference type="GO" id="GO:0010185">
    <property type="term" value="P:regulation of cellular defense response"/>
    <property type="evidence" value="ECO:0007669"/>
    <property type="project" value="UniProtKB-ARBA"/>
</dbReference>
<dbReference type="Pfam" id="PF22633">
    <property type="entry name" value="F5_F8_type_C_2"/>
    <property type="match status" value="3"/>
</dbReference>
<dbReference type="InterPro" id="IPR006585">
    <property type="entry name" value="FTP1"/>
</dbReference>
<dbReference type="Proteomes" id="UP000261520">
    <property type="component" value="Unplaced"/>
</dbReference>
<dbReference type="SUPFAM" id="SSF49785">
    <property type="entry name" value="Galactose-binding domain-like"/>
    <property type="match status" value="3"/>
</dbReference>
<dbReference type="STRING" id="409849.ENSPMGP00000006768"/>
<keyword evidence="4" id="KW-0479">Metal-binding</keyword>
<reference evidence="9" key="2">
    <citation type="submission" date="2025-09" db="UniProtKB">
        <authorList>
            <consortium name="Ensembl"/>
        </authorList>
    </citation>
    <scope>IDENTIFICATION</scope>
</reference>
<dbReference type="SMART" id="SM00607">
    <property type="entry name" value="FTP"/>
    <property type="match status" value="3"/>
</dbReference>
<protein>
    <recommendedName>
        <fullName evidence="8">Fucolectin tachylectin-4 pentraxin-1 domain-containing protein</fullName>
    </recommendedName>
</protein>
<organism evidence="9 10">
    <name type="scientific">Periophthalmus magnuspinnatus</name>
    <dbReference type="NCBI Taxonomy" id="409849"/>
    <lineage>
        <taxon>Eukaryota</taxon>
        <taxon>Metazoa</taxon>
        <taxon>Chordata</taxon>
        <taxon>Craniata</taxon>
        <taxon>Vertebrata</taxon>
        <taxon>Euteleostomi</taxon>
        <taxon>Actinopterygii</taxon>
        <taxon>Neopterygii</taxon>
        <taxon>Teleostei</taxon>
        <taxon>Neoteleostei</taxon>
        <taxon>Acanthomorphata</taxon>
        <taxon>Gobiaria</taxon>
        <taxon>Gobiiformes</taxon>
        <taxon>Gobioidei</taxon>
        <taxon>Gobiidae</taxon>
        <taxon>Oxudercinae</taxon>
        <taxon>Periophthalmus</taxon>
    </lineage>
</organism>
<evidence type="ECO:0000313" key="10">
    <source>
        <dbReference type="Proteomes" id="UP000261520"/>
    </source>
</evidence>
<evidence type="ECO:0000313" key="9">
    <source>
        <dbReference type="Ensembl" id="ENSPMGP00000006768.1"/>
    </source>
</evidence>
<dbReference type="GO" id="GO:0042806">
    <property type="term" value="F:fucose binding"/>
    <property type="evidence" value="ECO:0007669"/>
    <property type="project" value="UniProtKB-ARBA"/>
</dbReference>
<dbReference type="PANTHER" id="PTHR45713:SF6">
    <property type="entry name" value="F5_8 TYPE C DOMAIN-CONTAINING PROTEIN"/>
    <property type="match status" value="1"/>
</dbReference>